<feature type="region of interest" description="Disordered" evidence="1">
    <location>
        <begin position="46"/>
        <end position="71"/>
    </location>
</feature>
<evidence type="ECO:0000313" key="2">
    <source>
        <dbReference type="EMBL" id="NOV98876.1"/>
    </source>
</evidence>
<comment type="caution">
    <text evidence="2">The sequence shown here is derived from an EMBL/GenBank/DDBJ whole genome shotgun (WGS) entry which is preliminary data.</text>
</comment>
<proteinExistence type="predicted"/>
<dbReference type="EMBL" id="JABEZU010000005">
    <property type="protein sequence ID" value="NOV98876.1"/>
    <property type="molecule type" value="Genomic_DNA"/>
</dbReference>
<protein>
    <recommendedName>
        <fullName evidence="4">WYL domain-containing protein</fullName>
    </recommendedName>
</protein>
<reference evidence="2 3" key="1">
    <citation type="submission" date="2020-05" db="EMBL/GenBank/DDBJ databases">
        <title>Genomic Encyclopedia of Type Strains, Phase III (KMG-III): the genomes of soil and plant-associated and newly described type strains.</title>
        <authorList>
            <person name="Whitman W."/>
        </authorList>
    </citation>
    <scope>NUCLEOTIDE SEQUENCE [LARGE SCALE GENOMIC DNA]</scope>
    <source>
        <strain evidence="2 3">KCTC 19046</strain>
    </source>
</reference>
<sequence length="71" mass="7520">MRTTPLDIARHLAGWGEGAVVEGPPEVPAELARIGAELVARYPGDRGTAARAGRRDPVKTRASPREYALAA</sequence>
<keyword evidence="3" id="KW-1185">Reference proteome</keyword>
<evidence type="ECO:0008006" key="4">
    <source>
        <dbReference type="Google" id="ProtNLM"/>
    </source>
</evidence>
<evidence type="ECO:0000313" key="3">
    <source>
        <dbReference type="Proteomes" id="UP000757540"/>
    </source>
</evidence>
<name>A0ABX2A8C8_9MICO</name>
<organism evidence="2 3">
    <name type="scientific">Isoptericola halotolerans</name>
    <dbReference type="NCBI Taxonomy" id="300560"/>
    <lineage>
        <taxon>Bacteria</taxon>
        <taxon>Bacillati</taxon>
        <taxon>Actinomycetota</taxon>
        <taxon>Actinomycetes</taxon>
        <taxon>Micrococcales</taxon>
        <taxon>Promicromonosporaceae</taxon>
        <taxon>Isoptericola</taxon>
    </lineage>
</organism>
<accession>A0ABX2A8C8</accession>
<dbReference type="Proteomes" id="UP000757540">
    <property type="component" value="Unassembled WGS sequence"/>
</dbReference>
<evidence type="ECO:0000256" key="1">
    <source>
        <dbReference type="SAM" id="MobiDB-lite"/>
    </source>
</evidence>
<dbReference type="RefSeq" id="WP_216645873.1">
    <property type="nucleotide sequence ID" value="NZ_BAAAML010000004.1"/>
</dbReference>
<gene>
    <name evidence="2" type="ORF">HDG69_003478</name>
</gene>